<feature type="transmembrane region" description="Helical" evidence="2">
    <location>
        <begin position="135"/>
        <end position="155"/>
    </location>
</feature>
<dbReference type="RefSeq" id="WP_187720888.1">
    <property type="nucleotide sequence ID" value="NZ_BAABBL010000010.1"/>
</dbReference>
<sequence>MVDTPKARRREARAASRAEKSGSGPVGSDWQPRVNPGAGSAFGLFAEVLLTGLLITVAGILIVTLPAALAAGMRHLRRFVSAEDSRMALFWSDLRQGVVPGLPYGLGAGVLGAVLLLDIDLARSGALPGGGVVQAIGWIGLVALCVALLIAASAWTPEVGWREAFRSVPSFVKGDLAGTGYVVATVGFLIVITWALTPLLIPGLGCAALAVVAIPGRPRKSED</sequence>
<evidence type="ECO:0008006" key="5">
    <source>
        <dbReference type="Google" id="ProtNLM"/>
    </source>
</evidence>
<evidence type="ECO:0000256" key="2">
    <source>
        <dbReference type="SAM" id="Phobius"/>
    </source>
</evidence>
<proteinExistence type="predicted"/>
<evidence type="ECO:0000256" key="1">
    <source>
        <dbReference type="SAM" id="MobiDB-lite"/>
    </source>
</evidence>
<organism evidence="3 4">
    <name type="scientific">Tessaracoccus defluvii</name>
    <dbReference type="NCBI Taxonomy" id="1285901"/>
    <lineage>
        <taxon>Bacteria</taxon>
        <taxon>Bacillati</taxon>
        <taxon>Actinomycetota</taxon>
        <taxon>Actinomycetes</taxon>
        <taxon>Propionibacteriales</taxon>
        <taxon>Propionibacteriaceae</taxon>
        <taxon>Tessaracoccus</taxon>
    </lineage>
</organism>
<dbReference type="KEGG" id="tdf:H9L22_16750"/>
<name>A0A7H0H5E3_9ACTN</name>
<feature type="transmembrane region" description="Helical" evidence="2">
    <location>
        <begin position="48"/>
        <end position="73"/>
    </location>
</feature>
<dbReference type="EMBL" id="CP060789">
    <property type="protein sequence ID" value="QNP55759.1"/>
    <property type="molecule type" value="Genomic_DNA"/>
</dbReference>
<feature type="transmembrane region" description="Helical" evidence="2">
    <location>
        <begin position="94"/>
        <end position="115"/>
    </location>
</feature>
<gene>
    <name evidence="3" type="ORF">H9L22_16750</name>
</gene>
<feature type="region of interest" description="Disordered" evidence="1">
    <location>
        <begin position="1"/>
        <end position="32"/>
    </location>
</feature>
<protein>
    <recommendedName>
        <fullName evidence="5">DUF624 domain-containing protein</fullName>
    </recommendedName>
</protein>
<reference evidence="3 4" key="1">
    <citation type="submission" date="2020-08" db="EMBL/GenBank/DDBJ databases">
        <title>Genome sequence of Tessaracoccus defluvii JCM 17540T.</title>
        <authorList>
            <person name="Hyun D.-W."/>
            <person name="Bae J.-W."/>
        </authorList>
    </citation>
    <scope>NUCLEOTIDE SEQUENCE [LARGE SCALE GENOMIC DNA]</scope>
    <source>
        <strain evidence="3 4">JCM 17540</strain>
    </source>
</reference>
<keyword evidence="4" id="KW-1185">Reference proteome</keyword>
<feature type="transmembrane region" description="Helical" evidence="2">
    <location>
        <begin position="200"/>
        <end position="216"/>
    </location>
</feature>
<accession>A0A7H0H5E3</accession>
<dbReference type="Proteomes" id="UP000516117">
    <property type="component" value="Chromosome"/>
</dbReference>
<keyword evidence="2" id="KW-1133">Transmembrane helix</keyword>
<evidence type="ECO:0000313" key="3">
    <source>
        <dbReference type="EMBL" id="QNP55759.1"/>
    </source>
</evidence>
<keyword evidence="2" id="KW-0812">Transmembrane</keyword>
<evidence type="ECO:0000313" key="4">
    <source>
        <dbReference type="Proteomes" id="UP000516117"/>
    </source>
</evidence>
<dbReference type="AlphaFoldDB" id="A0A7H0H5E3"/>
<keyword evidence="2" id="KW-0472">Membrane</keyword>